<dbReference type="PROSITE" id="PS51186">
    <property type="entry name" value="GNAT"/>
    <property type="match status" value="1"/>
</dbReference>
<sequence>MALGRQIQTPRLLLEAVNWRDMEDMARLKADAGAFGKMLGGVRSRAQAEEEMADDLSFWARRGVGIFSIRENDVFLGMTGVHERPDGRGLGLRFALRPVASGRGIAREAAGAALRFVLDAGEPRVVAVSREDNMGSRIVLGSIGMHHADTFERDGYTMLVYEIVRPDMVTGRKML</sequence>
<reference evidence="1 2" key="1">
    <citation type="submission" date="2016-03" db="EMBL/GenBank/DDBJ databases">
        <title>Acetic acid bacteria sequencing.</title>
        <authorList>
            <person name="Brandt J."/>
            <person name="Jakob F."/>
            <person name="Vogel R.F."/>
        </authorList>
    </citation>
    <scope>NUCLEOTIDE SEQUENCE [LARGE SCALE GENOMIC DNA]</scope>
    <source>
        <strain evidence="1 2">NBRC 101099</strain>
    </source>
</reference>
<dbReference type="STRING" id="320497.A0U93_05510"/>
<dbReference type="SUPFAM" id="SSF55729">
    <property type="entry name" value="Acyl-CoA N-acyltransferases (Nat)"/>
    <property type="match status" value="1"/>
</dbReference>
<keyword evidence="1" id="KW-0808">Transferase</keyword>
<gene>
    <name evidence="1" type="ORF">A0U93_05510</name>
</gene>
<dbReference type="AlphaFoldDB" id="A0A1U9KP00"/>
<proteinExistence type="predicted"/>
<dbReference type="KEGG" id="nch:A0U93_05510"/>
<keyword evidence="2" id="KW-1185">Reference proteome</keyword>
<dbReference type="PANTHER" id="PTHR43792:SF1">
    <property type="entry name" value="N-ACETYLTRANSFERASE DOMAIN-CONTAINING PROTEIN"/>
    <property type="match status" value="1"/>
</dbReference>
<protein>
    <submittedName>
        <fullName evidence="1">Acetyltransferase</fullName>
    </submittedName>
</protein>
<dbReference type="InterPro" id="IPR016181">
    <property type="entry name" value="Acyl_CoA_acyltransferase"/>
</dbReference>
<name>A0A1U9KP00_9PROT</name>
<dbReference type="PANTHER" id="PTHR43792">
    <property type="entry name" value="GNAT FAMILY, PUTATIVE (AFU_ORTHOLOGUE AFUA_3G00765)-RELATED-RELATED"/>
    <property type="match status" value="1"/>
</dbReference>
<dbReference type="InterPro" id="IPR051531">
    <property type="entry name" value="N-acetyltransferase"/>
</dbReference>
<dbReference type="GO" id="GO:0016747">
    <property type="term" value="F:acyltransferase activity, transferring groups other than amino-acyl groups"/>
    <property type="evidence" value="ECO:0007669"/>
    <property type="project" value="InterPro"/>
</dbReference>
<dbReference type="Pfam" id="PF13302">
    <property type="entry name" value="Acetyltransf_3"/>
    <property type="match status" value="1"/>
</dbReference>
<dbReference type="Gene3D" id="3.40.630.30">
    <property type="match status" value="1"/>
</dbReference>
<dbReference type="RefSeq" id="WP_077806467.1">
    <property type="nucleotide sequence ID" value="NZ_BJXS01000009.1"/>
</dbReference>
<accession>A0A1U9KP00</accession>
<dbReference type="InterPro" id="IPR000182">
    <property type="entry name" value="GNAT_dom"/>
</dbReference>
<evidence type="ECO:0000313" key="2">
    <source>
        <dbReference type="Proteomes" id="UP000188604"/>
    </source>
</evidence>
<dbReference type="Proteomes" id="UP000188604">
    <property type="component" value="Chromosome"/>
</dbReference>
<evidence type="ECO:0000313" key="1">
    <source>
        <dbReference type="EMBL" id="AQS87483.1"/>
    </source>
</evidence>
<organism evidence="1 2">
    <name type="scientific">Neoasaia chiangmaiensis</name>
    <dbReference type="NCBI Taxonomy" id="320497"/>
    <lineage>
        <taxon>Bacteria</taxon>
        <taxon>Pseudomonadati</taxon>
        <taxon>Pseudomonadota</taxon>
        <taxon>Alphaproteobacteria</taxon>
        <taxon>Acetobacterales</taxon>
        <taxon>Acetobacteraceae</taxon>
        <taxon>Neoasaia</taxon>
    </lineage>
</organism>
<dbReference type="EMBL" id="CP014691">
    <property type="protein sequence ID" value="AQS87483.1"/>
    <property type="molecule type" value="Genomic_DNA"/>
</dbReference>
<dbReference type="OrthoDB" id="7263714at2"/>